<proteinExistence type="predicted"/>
<dbReference type="Proteomes" id="UP000324222">
    <property type="component" value="Unassembled WGS sequence"/>
</dbReference>
<sequence>MTPSPLRGHARQRLKGSKEATLSGDTLPTHSLTHSLIHCCCYYCSPSNTSTTTTTTTTTTATSVIF</sequence>
<evidence type="ECO:0000313" key="2">
    <source>
        <dbReference type="EMBL" id="MPC40420.1"/>
    </source>
</evidence>
<feature type="region of interest" description="Disordered" evidence="1">
    <location>
        <begin position="1"/>
        <end position="25"/>
    </location>
</feature>
<dbReference type="EMBL" id="VSRR010004684">
    <property type="protein sequence ID" value="MPC40420.1"/>
    <property type="molecule type" value="Genomic_DNA"/>
</dbReference>
<reference evidence="2 3" key="1">
    <citation type="submission" date="2019-05" db="EMBL/GenBank/DDBJ databases">
        <title>Another draft genome of Portunus trituberculatus and its Hox gene families provides insights of decapod evolution.</title>
        <authorList>
            <person name="Jeong J.-H."/>
            <person name="Song I."/>
            <person name="Kim S."/>
            <person name="Choi T."/>
            <person name="Kim D."/>
            <person name="Ryu S."/>
            <person name="Kim W."/>
        </authorList>
    </citation>
    <scope>NUCLEOTIDE SEQUENCE [LARGE SCALE GENOMIC DNA]</scope>
    <source>
        <tissue evidence="2">Muscle</tissue>
    </source>
</reference>
<evidence type="ECO:0000256" key="1">
    <source>
        <dbReference type="SAM" id="MobiDB-lite"/>
    </source>
</evidence>
<organism evidence="2 3">
    <name type="scientific">Portunus trituberculatus</name>
    <name type="common">Swimming crab</name>
    <name type="synonym">Neptunus trituberculatus</name>
    <dbReference type="NCBI Taxonomy" id="210409"/>
    <lineage>
        <taxon>Eukaryota</taxon>
        <taxon>Metazoa</taxon>
        <taxon>Ecdysozoa</taxon>
        <taxon>Arthropoda</taxon>
        <taxon>Crustacea</taxon>
        <taxon>Multicrustacea</taxon>
        <taxon>Malacostraca</taxon>
        <taxon>Eumalacostraca</taxon>
        <taxon>Eucarida</taxon>
        <taxon>Decapoda</taxon>
        <taxon>Pleocyemata</taxon>
        <taxon>Brachyura</taxon>
        <taxon>Eubrachyura</taxon>
        <taxon>Portunoidea</taxon>
        <taxon>Portunidae</taxon>
        <taxon>Portuninae</taxon>
        <taxon>Portunus</taxon>
    </lineage>
</organism>
<keyword evidence="3" id="KW-1185">Reference proteome</keyword>
<comment type="caution">
    <text evidence="2">The sequence shown here is derived from an EMBL/GenBank/DDBJ whole genome shotgun (WGS) entry which is preliminary data.</text>
</comment>
<accession>A0A5B7EZA9</accession>
<gene>
    <name evidence="2" type="ORF">E2C01_033977</name>
</gene>
<name>A0A5B7EZA9_PORTR</name>
<evidence type="ECO:0000313" key="3">
    <source>
        <dbReference type="Proteomes" id="UP000324222"/>
    </source>
</evidence>
<protein>
    <submittedName>
        <fullName evidence="2">Uncharacterized protein</fullName>
    </submittedName>
</protein>
<dbReference type="AlphaFoldDB" id="A0A5B7EZA9"/>